<comment type="caution">
    <text evidence="2">The sequence shown here is derived from an EMBL/GenBank/DDBJ whole genome shotgun (WGS) entry which is preliminary data.</text>
</comment>
<dbReference type="Pfam" id="PF00583">
    <property type="entry name" value="Acetyltransf_1"/>
    <property type="match status" value="1"/>
</dbReference>
<feature type="domain" description="N-acetyltransferase" evidence="1">
    <location>
        <begin position="56"/>
        <end position="112"/>
    </location>
</feature>
<dbReference type="InterPro" id="IPR000182">
    <property type="entry name" value="GNAT_dom"/>
</dbReference>
<organism evidence="2 3">
    <name type="scientific">Ammoniphilus resinae</name>
    <dbReference type="NCBI Taxonomy" id="861532"/>
    <lineage>
        <taxon>Bacteria</taxon>
        <taxon>Bacillati</taxon>
        <taxon>Bacillota</taxon>
        <taxon>Bacilli</taxon>
        <taxon>Bacillales</taxon>
        <taxon>Paenibacillaceae</taxon>
        <taxon>Aneurinibacillus group</taxon>
        <taxon>Ammoniphilus</taxon>
    </lineage>
</organism>
<proteinExistence type="predicted"/>
<protein>
    <submittedName>
        <fullName evidence="2">GNAT superfamily N-acetyltransferase</fullName>
    </submittedName>
</protein>
<evidence type="ECO:0000259" key="1">
    <source>
        <dbReference type="Pfam" id="PF00583"/>
    </source>
</evidence>
<dbReference type="Proteomes" id="UP001519343">
    <property type="component" value="Unassembled WGS sequence"/>
</dbReference>
<dbReference type="SUPFAM" id="SSF55729">
    <property type="entry name" value="Acyl-CoA N-acyltransferases (Nat)"/>
    <property type="match status" value="1"/>
</dbReference>
<dbReference type="RefSeq" id="WP_209809792.1">
    <property type="nucleotide sequence ID" value="NZ_JAGGKT010000003.1"/>
</dbReference>
<dbReference type="InterPro" id="IPR016181">
    <property type="entry name" value="Acyl_CoA_acyltransferase"/>
</dbReference>
<sequence>MMYSFIPIVGEILEQNQIVHIGMQDVEHITINSDEVMFDPGFGADNKILDIYVDEEHHILFIGLLRLPKQHRGQSVGTQIVDQIKDWADQHGYTVFLDSCGDSLNFWNKCGFRHIDHQYGFDIMGFGCNQTMLKEKWKDGKRIFAETH</sequence>
<evidence type="ECO:0000313" key="3">
    <source>
        <dbReference type="Proteomes" id="UP001519343"/>
    </source>
</evidence>
<keyword evidence="3" id="KW-1185">Reference proteome</keyword>
<gene>
    <name evidence="2" type="ORF">J2Z37_001717</name>
</gene>
<reference evidence="2 3" key="1">
    <citation type="submission" date="2021-03" db="EMBL/GenBank/DDBJ databases">
        <title>Genomic Encyclopedia of Type Strains, Phase IV (KMG-IV): sequencing the most valuable type-strain genomes for metagenomic binning, comparative biology and taxonomic classification.</title>
        <authorList>
            <person name="Goeker M."/>
        </authorList>
    </citation>
    <scope>NUCLEOTIDE SEQUENCE [LARGE SCALE GENOMIC DNA]</scope>
    <source>
        <strain evidence="2 3">DSM 24738</strain>
    </source>
</reference>
<evidence type="ECO:0000313" key="2">
    <source>
        <dbReference type="EMBL" id="MBP1931716.1"/>
    </source>
</evidence>
<dbReference type="EMBL" id="JAGGKT010000003">
    <property type="protein sequence ID" value="MBP1931716.1"/>
    <property type="molecule type" value="Genomic_DNA"/>
</dbReference>
<dbReference type="Gene3D" id="3.40.630.30">
    <property type="match status" value="1"/>
</dbReference>
<dbReference type="CDD" id="cd04301">
    <property type="entry name" value="NAT_SF"/>
    <property type="match status" value="1"/>
</dbReference>
<name>A0ABS4GN93_9BACL</name>
<accession>A0ABS4GN93</accession>